<proteinExistence type="predicted"/>
<dbReference type="Proteomes" id="UP000564836">
    <property type="component" value="Chromosome"/>
</dbReference>
<evidence type="ECO:0000313" key="4">
    <source>
        <dbReference type="EMBL" id="UGX98733.1"/>
    </source>
</evidence>
<dbReference type="RefSeq" id="WP_166352943.1">
    <property type="nucleotide sequence ID" value="NZ_CP088280.1"/>
</dbReference>
<reference evidence="3" key="2">
    <citation type="submission" date="2020-06" db="EMBL/GenBank/DDBJ databases">
        <title>Whole Genome Sequence of Bradyrhizobium sp. Strain 323S2.</title>
        <authorList>
            <person name="Bromfield E.S.P."/>
        </authorList>
    </citation>
    <scope>NUCLEOTIDE SEQUENCE [LARGE SCALE GENOMIC DNA]</scope>
    <source>
        <strain evidence="3">323S2</strain>
    </source>
</reference>
<accession>A0A7Z0QH81</accession>
<organism evidence="3">
    <name type="scientific">Bradyrhizobium barranii subsp. barranii</name>
    <dbReference type="NCBI Taxonomy" id="2823807"/>
    <lineage>
        <taxon>Bacteria</taxon>
        <taxon>Pseudomonadati</taxon>
        <taxon>Pseudomonadota</taxon>
        <taxon>Alphaproteobacteria</taxon>
        <taxon>Hyphomicrobiales</taxon>
        <taxon>Nitrobacteraceae</taxon>
        <taxon>Bradyrhizobium</taxon>
        <taxon>Bradyrhizobium barranii</taxon>
    </lineage>
</organism>
<dbReference type="AlphaFoldDB" id="A0A7Z0QH81"/>
<dbReference type="EMBL" id="CP088280">
    <property type="protein sequence ID" value="UGX98733.1"/>
    <property type="molecule type" value="Genomic_DNA"/>
</dbReference>
<reference evidence="4 5" key="3">
    <citation type="journal article" date="2022" name="Int. J. Syst. Evol. Microbiol.">
        <title>Strains of Bradyrhizobium barranii sp. nov. associated with legumes native to Canada are symbionts of soybeans and belong to different subspecies (subsp. barranii subsp. nov. and subsp. apii subsp. nov.) and symbiovars (sv. glycinearum and sv. septentrionale).</title>
        <authorList>
            <person name="Bromfield E.S.P."/>
            <person name="Cloutier S."/>
            <person name="Wasai-Hara S."/>
            <person name="Minamisawa K."/>
        </authorList>
    </citation>
    <scope>NUCLEOTIDE SEQUENCE [LARGE SCALE GENOMIC DNA]</scope>
    <source>
        <strain evidence="4 5">323S2</strain>
    </source>
</reference>
<name>A0A7Z0QH81_9BRAD</name>
<feature type="compositionally biased region" description="Polar residues" evidence="1">
    <location>
        <begin position="132"/>
        <end position="154"/>
    </location>
</feature>
<sequence length="154" mass="16943">MNVIVCGGRTFENYAAVKKYLDMLHDLHRFTLLIHGRARGADTCAHRWAGEHKVPVEMFPAHWRLHGNSAGPIRNKQMLAEGKPQLVVAFPGGDGTADMCRQARAAGVMVIDLKDERTRVEVTQRWRMRSEGATTKAPQTSSATDTASSGRSAS</sequence>
<evidence type="ECO:0000313" key="3">
    <source>
        <dbReference type="EMBL" id="NYY94420.1"/>
    </source>
</evidence>
<gene>
    <name evidence="4" type="ORF">G6321_00027910</name>
    <name evidence="3" type="ORF">G6321_40325</name>
</gene>
<reference evidence="4 5" key="1">
    <citation type="journal article" date="2017" name="Syst. Appl. Microbiol.">
        <title>Soybeans inoculated with root zone soils of Canadian native legumes harbour diverse and novel Bradyrhizobium spp. that possess agricultural potential.</title>
        <authorList>
            <person name="Bromfield E.S.P."/>
            <person name="Cloutier S."/>
            <person name="Tambong J.T."/>
            <person name="Tran Thi T.V."/>
        </authorList>
    </citation>
    <scope>NUCLEOTIDE SEQUENCE [LARGE SCALE GENOMIC DNA]</scope>
    <source>
        <strain evidence="4 5">323S2</strain>
    </source>
</reference>
<dbReference type="EMBL" id="JACBFH010000001">
    <property type="protein sequence ID" value="NYY94420.1"/>
    <property type="molecule type" value="Genomic_DNA"/>
</dbReference>
<dbReference type="Pfam" id="PF10686">
    <property type="entry name" value="YAcAr"/>
    <property type="match status" value="1"/>
</dbReference>
<evidence type="ECO:0000313" key="5">
    <source>
        <dbReference type="Proteomes" id="UP000564836"/>
    </source>
</evidence>
<dbReference type="InterPro" id="IPR019627">
    <property type="entry name" value="YAcAr"/>
</dbReference>
<evidence type="ECO:0000256" key="1">
    <source>
        <dbReference type="SAM" id="MobiDB-lite"/>
    </source>
</evidence>
<feature type="region of interest" description="Disordered" evidence="1">
    <location>
        <begin position="126"/>
        <end position="154"/>
    </location>
</feature>
<evidence type="ECO:0000259" key="2">
    <source>
        <dbReference type="Pfam" id="PF10686"/>
    </source>
</evidence>
<protein>
    <submittedName>
        <fullName evidence="3">DUF2493 domain-containing protein</fullName>
    </submittedName>
</protein>
<feature type="domain" description="YspA cpYpsA-related SLOG" evidence="2">
    <location>
        <begin position="1"/>
        <end position="66"/>
    </location>
</feature>